<evidence type="ECO:0000313" key="6">
    <source>
        <dbReference type="Proteomes" id="UP001183643"/>
    </source>
</evidence>
<dbReference type="GO" id="GO:0140662">
    <property type="term" value="F:ATP-dependent protein folding chaperone"/>
    <property type="evidence" value="ECO:0007669"/>
    <property type="project" value="InterPro"/>
</dbReference>
<dbReference type="SUPFAM" id="SSF53067">
    <property type="entry name" value="Actin-like ATPase domain"/>
    <property type="match status" value="2"/>
</dbReference>
<dbReference type="GO" id="GO:0005524">
    <property type="term" value="F:ATP binding"/>
    <property type="evidence" value="ECO:0007669"/>
    <property type="project" value="UniProtKB-KW"/>
</dbReference>
<sequence length="591" mass="61116">MSDVTAVRLGIDLGTSHTVAMLAVEGRPPTPLIFDGSPLLPSGVWADPSGRLIVGRDALHAAQTDPAGFEPHPKRHIDEETMLLGAAQPATEAVIAAVLGHVAAEARRVAGRPVTAVVLTHPAAWAARRRQRLESAARTVFPEVTLVPEPIAAAGYVVHRAAARIPPGGRVVIYDFGAGTFDVSVVQAAPHGPRVVASEGLDDTGGTDVDAAVVELLARTYARRDPAAWQRLAAPVTRADRRARRTLWEGARTAKEVLSRTTSTVLHVPIVDEEAPLGREQLDQAARPILERTLVATRRVVAGAGGGAPAGVFLVGGASRVPLAASLLFQTLGVRPTLLDQPELVVAEGALYAAAGGPWAPPPPPAPGTAGPPGGRVPAAPVSGGTAPPVSAPSAPAAGGAGLSRQRAVTVTVAATGVLLVVLVASLGVHAAVRGGWPLPADPSPTPSISPGLDPCVVGVWKQRKYVIENTIDGVPTDFTGYDTGIDTYRADGTYEVVYTGSPFRATVLGDRWEHIVDGRITGHYRTADGELTASGTVATGTSRLLVNGEVDTSGSLTASADPSRYECRGDTLLIHGEFYGAELIRTGETP</sequence>
<dbReference type="Gene3D" id="3.30.420.40">
    <property type="match status" value="2"/>
</dbReference>
<organism evidence="5 6">
    <name type="scientific">Catenuloplanes atrovinosus</name>
    <dbReference type="NCBI Taxonomy" id="137266"/>
    <lineage>
        <taxon>Bacteria</taxon>
        <taxon>Bacillati</taxon>
        <taxon>Actinomycetota</taxon>
        <taxon>Actinomycetes</taxon>
        <taxon>Micromonosporales</taxon>
        <taxon>Micromonosporaceae</taxon>
        <taxon>Catenuloplanes</taxon>
    </lineage>
</organism>
<proteinExistence type="predicted"/>
<dbReference type="PANTHER" id="PTHR42749">
    <property type="entry name" value="CELL SHAPE-DETERMINING PROTEIN MREB"/>
    <property type="match status" value="1"/>
</dbReference>
<dbReference type="AlphaFoldDB" id="A0AAE4CAH2"/>
<gene>
    <name evidence="5" type="ORF">J2S41_002597</name>
</gene>
<dbReference type="PRINTS" id="PR00301">
    <property type="entry name" value="HEATSHOCK70"/>
</dbReference>
<evidence type="ECO:0000256" key="3">
    <source>
        <dbReference type="ARBA" id="ARBA00023186"/>
    </source>
</evidence>
<keyword evidence="3" id="KW-0143">Chaperone</keyword>
<dbReference type="InterPro" id="IPR013126">
    <property type="entry name" value="Hsp_70_fam"/>
</dbReference>
<evidence type="ECO:0000256" key="4">
    <source>
        <dbReference type="SAM" id="MobiDB-lite"/>
    </source>
</evidence>
<dbReference type="EMBL" id="JAVDYB010000001">
    <property type="protein sequence ID" value="MDR7275819.1"/>
    <property type="molecule type" value="Genomic_DNA"/>
</dbReference>
<dbReference type="Gene3D" id="3.90.640.10">
    <property type="entry name" value="Actin, Chain A, domain 4"/>
    <property type="match status" value="1"/>
</dbReference>
<evidence type="ECO:0008006" key="7">
    <source>
        <dbReference type="Google" id="ProtNLM"/>
    </source>
</evidence>
<dbReference type="RefSeq" id="WP_310367249.1">
    <property type="nucleotide sequence ID" value="NZ_JAVDYB010000001.1"/>
</dbReference>
<keyword evidence="6" id="KW-1185">Reference proteome</keyword>
<feature type="compositionally biased region" description="Low complexity" evidence="4">
    <location>
        <begin position="376"/>
        <end position="398"/>
    </location>
</feature>
<dbReference type="InterPro" id="IPR043129">
    <property type="entry name" value="ATPase_NBD"/>
</dbReference>
<feature type="region of interest" description="Disordered" evidence="4">
    <location>
        <begin position="358"/>
        <end position="399"/>
    </location>
</feature>
<dbReference type="Pfam" id="PF00012">
    <property type="entry name" value="HSP70"/>
    <property type="match status" value="1"/>
</dbReference>
<keyword evidence="1" id="KW-0547">Nucleotide-binding</keyword>
<evidence type="ECO:0000256" key="2">
    <source>
        <dbReference type="ARBA" id="ARBA00022840"/>
    </source>
</evidence>
<dbReference type="PANTHER" id="PTHR42749:SF1">
    <property type="entry name" value="CELL SHAPE-DETERMINING PROTEIN MREB"/>
    <property type="match status" value="1"/>
</dbReference>
<evidence type="ECO:0000313" key="5">
    <source>
        <dbReference type="EMBL" id="MDR7275819.1"/>
    </source>
</evidence>
<comment type="caution">
    <text evidence="5">The sequence shown here is derived from an EMBL/GenBank/DDBJ whole genome shotgun (WGS) entry which is preliminary data.</text>
</comment>
<keyword evidence="2" id="KW-0067">ATP-binding</keyword>
<accession>A0AAE4CAH2</accession>
<reference evidence="5" key="1">
    <citation type="submission" date="2023-07" db="EMBL/GenBank/DDBJ databases">
        <title>Sequencing the genomes of 1000 actinobacteria strains.</title>
        <authorList>
            <person name="Klenk H.-P."/>
        </authorList>
    </citation>
    <scope>NUCLEOTIDE SEQUENCE</scope>
    <source>
        <strain evidence="5">DSM 44707</strain>
    </source>
</reference>
<dbReference type="Proteomes" id="UP001183643">
    <property type="component" value="Unassembled WGS sequence"/>
</dbReference>
<name>A0AAE4CAH2_9ACTN</name>
<protein>
    <recommendedName>
        <fullName evidence="7">Hsp70 protein</fullName>
    </recommendedName>
</protein>
<evidence type="ECO:0000256" key="1">
    <source>
        <dbReference type="ARBA" id="ARBA00022741"/>
    </source>
</evidence>